<protein>
    <recommendedName>
        <fullName evidence="2">APO domain-containing protein</fullName>
    </recommendedName>
</protein>
<dbReference type="Proteomes" id="UP000596660">
    <property type="component" value="Unplaced"/>
</dbReference>
<reference evidence="3" key="1">
    <citation type="journal article" date="2017" name="Nature">
        <title>The genome of Chenopodium quinoa.</title>
        <authorList>
            <person name="Jarvis D.E."/>
            <person name="Ho Y.S."/>
            <person name="Lightfoot D.J."/>
            <person name="Schmoeckel S.M."/>
            <person name="Li B."/>
            <person name="Borm T.J.A."/>
            <person name="Ohyanagi H."/>
            <person name="Mineta K."/>
            <person name="Michell C.T."/>
            <person name="Saber N."/>
            <person name="Kharbatia N.M."/>
            <person name="Rupper R.R."/>
            <person name="Sharp A.R."/>
            <person name="Dally N."/>
            <person name="Boughton B.A."/>
            <person name="Woo Y.H."/>
            <person name="Gao G."/>
            <person name="Schijlen E.G.W.M."/>
            <person name="Guo X."/>
            <person name="Momin A.A."/>
            <person name="Negrao S."/>
            <person name="Al-Babili S."/>
            <person name="Gehring C."/>
            <person name="Roessner U."/>
            <person name="Jung C."/>
            <person name="Murphy K."/>
            <person name="Arold S.T."/>
            <person name="Gojobori T."/>
            <person name="van der Linden C.G."/>
            <person name="van Loo E.N."/>
            <person name="Jellen E.N."/>
            <person name="Maughan P.J."/>
            <person name="Tester M."/>
        </authorList>
    </citation>
    <scope>NUCLEOTIDE SEQUENCE [LARGE SCALE GENOMIC DNA]</scope>
    <source>
        <strain evidence="3">cv. PI 614886</strain>
    </source>
</reference>
<evidence type="ECO:0000256" key="1">
    <source>
        <dbReference type="SAM" id="MobiDB-lite"/>
    </source>
</evidence>
<evidence type="ECO:0000259" key="2">
    <source>
        <dbReference type="PROSITE" id="PS51499"/>
    </source>
</evidence>
<dbReference type="Gramene" id="AUR62009536-RA">
    <property type="protein sequence ID" value="AUR62009536-RA:cds"/>
    <property type="gene ID" value="AUR62009536"/>
</dbReference>
<feature type="domain" description="APO" evidence="2">
    <location>
        <begin position="405"/>
        <end position="490"/>
    </location>
</feature>
<feature type="compositionally biased region" description="Low complexity" evidence="1">
    <location>
        <begin position="70"/>
        <end position="89"/>
    </location>
</feature>
<keyword evidence="4" id="KW-1185">Reference proteome</keyword>
<dbReference type="EnsemblPlants" id="AUR62009536-RA">
    <property type="protein sequence ID" value="AUR62009536-RA:cds"/>
    <property type="gene ID" value="AUR62009536"/>
</dbReference>
<name>A0A803LCE7_CHEQI</name>
<organism evidence="3 4">
    <name type="scientific">Chenopodium quinoa</name>
    <name type="common">Quinoa</name>
    <dbReference type="NCBI Taxonomy" id="63459"/>
    <lineage>
        <taxon>Eukaryota</taxon>
        <taxon>Viridiplantae</taxon>
        <taxon>Streptophyta</taxon>
        <taxon>Embryophyta</taxon>
        <taxon>Tracheophyta</taxon>
        <taxon>Spermatophyta</taxon>
        <taxon>Magnoliopsida</taxon>
        <taxon>eudicotyledons</taxon>
        <taxon>Gunneridae</taxon>
        <taxon>Pentapetalae</taxon>
        <taxon>Caryophyllales</taxon>
        <taxon>Chenopodiaceae</taxon>
        <taxon>Chenopodioideae</taxon>
        <taxon>Atripliceae</taxon>
        <taxon>Chenopodium</taxon>
    </lineage>
</organism>
<feature type="region of interest" description="Disordered" evidence="1">
    <location>
        <begin position="70"/>
        <end position="95"/>
    </location>
</feature>
<evidence type="ECO:0000313" key="4">
    <source>
        <dbReference type="Proteomes" id="UP000596660"/>
    </source>
</evidence>
<sequence>MASKFMIPDMSKLEPPNGKNYKRWAVRMHFYLEQIDVAYVLDDIVEPVDKDDLSETDVKFAKDDRTFTYSPLATSASSPPSTVFAATPTDPRPPSPPTPLFDLAQTNCGGVDGEDVRVIPFGGEVDDPLYLDLPEPPRCKSERKPYVTPMKTLVKRAKEERELMRLNPCRVLEHPPDNGLLVPELVEVSRRVYWARESLLIGVSKLLSFIPVLRCRFCSEIHIGHVGHEIRTCTGPRSGFRSAMHDWKKGRLTDVIYFPKCFHLNDRVGKPRVVHNERFDVPRISAILELCIQAGVNLEQYPVRRRTKPVYCIEGRIVDFDPEMDESNANHDKGHSDDNLKIDSGFMTEVEDMKGDSIKDLIHPLVRLNPENGGSLKELSIGTMASWFEMISGARKIMEKYSVWTCGYCPEVQVGTKGHKLRMCKASRHQSRDGLHAWQEATIDDLVGPNYVWHARDPSGPPLCNNFKRYYGKAPAVVELCVQAGAPVPEQYRSMLRLDVVLPDIDEVDLVV</sequence>
<dbReference type="PANTHER" id="PTHR10388">
    <property type="entry name" value="EUKARYOTIC TRANSLATION INITIATION FACTOR SUI1"/>
    <property type="match status" value="1"/>
</dbReference>
<dbReference type="Pfam" id="PF05634">
    <property type="entry name" value="APO_RNA-bind"/>
    <property type="match status" value="2"/>
</dbReference>
<dbReference type="PROSITE" id="PS51499">
    <property type="entry name" value="APO"/>
    <property type="match status" value="2"/>
</dbReference>
<feature type="domain" description="APO" evidence="2">
    <location>
        <begin position="214"/>
        <end position="300"/>
    </location>
</feature>
<dbReference type="GO" id="GO:0003723">
    <property type="term" value="F:RNA binding"/>
    <property type="evidence" value="ECO:0007669"/>
    <property type="project" value="InterPro"/>
</dbReference>
<accession>A0A803LCE7</accession>
<evidence type="ECO:0000313" key="3">
    <source>
        <dbReference type="EnsemblPlants" id="AUR62009536-RA:cds"/>
    </source>
</evidence>
<dbReference type="InterPro" id="IPR023342">
    <property type="entry name" value="APO_dom"/>
</dbReference>
<dbReference type="OMA" id="VAGMDEM"/>
<dbReference type="AlphaFoldDB" id="A0A803LCE7"/>
<reference evidence="3" key="2">
    <citation type="submission" date="2021-03" db="UniProtKB">
        <authorList>
            <consortium name="EnsemblPlants"/>
        </authorList>
    </citation>
    <scope>IDENTIFICATION</scope>
</reference>
<proteinExistence type="predicted"/>